<keyword evidence="1" id="KW-0175">Coiled coil</keyword>
<evidence type="ECO:0000256" key="1">
    <source>
        <dbReference type="SAM" id="Coils"/>
    </source>
</evidence>
<reference evidence="2 3" key="1">
    <citation type="submission" date="2020-08" db="EMBL/GenBank/DDBJ databases">
        <title>Genomic Encyclopedia of Type Strains, Phase IV (KMG-IV): sequencing the most valuable type-strain genomes for metagenomic binning, comparative biology and taxonomic classification.</title>
        <authorList>
            <person name="Goeker M."/>
        </authorList>
    </citation>
    <scope>NUCLEOTIDE SEQUENCE [LARGE SCALE GENOMIC DNA]</scope>
    <source>
        <strain evidence="2 3">DSM 24661</strain>
    </source>
</reference>
<organism evidence="2 3">
    <name type="scientific">Pectinatus brassicae</name>
    <dbReference type="NCBI Taxonomy" id="862415"/>
    <lineage>
        <taxon>Bacteria</taxon>
        <taxon>Bacillati</taxon>
        <taxon>Bacillota</taxon>
        <taxon>Negativicutes</taxon>
        <taxon>Selenomonadales</taxon>
        <taxon>Selenomonadaceae</taxon>
        <taxon>Pectinatus</taxon>
    </lineage>
</organism>
<dbReference type="Proteomes" id="UP000559117">
    <property type="component" value="Unassembled WGS sequence"/>
</dbReference>
<comment type="caution">
    <text evidence="2">The sequence shown here is derived from an EMBL/GenBank/DDBJ whole genome shotgun (WGS) entry which is preliminary data.</text>
</comment>
<evidence type="ECO:0000313" key="2">
    <source>
        <dbReference type="EMBL" id="MBB5335634.1"/>
    </source>
</evidence>
<dbReference type="EMBL" id="JACHFH010000007">
    <property type="protein sequence ID" value="MBB5335634.1"/>
    <property type="molecule type" value="Genomic_DNA"/>
</dbReference>
<protein>
    <submittedName>
        <fullName evidence="2">Putative nucleic acid-binding Zn-ribbon protein</fullName>
    </submittedName>
</protein>
<dbReference type="RefSeq" id="WP_183859799.1">
    <property type="nucleotide sequence ID" value="NZ_JACHFH010000007.1"/>
</dbReference>
<keyword evidence="3" id="KW-1185">Reference proteome</keyword>
<proteinExistence type="predicted"/>
<dbReference type="AlphaFoldDB" id="A0A840US18"/>
<sequence length="528" mass="60871">MNYLPILTEAEIKYICSVIYIQDSVWYFKRYPKDFAKIMPGFRPTSLKNQEQVSALLYRSRNQAFISSFIEKHISRWLDEIQDEITLKTDKGESKESAWMQTLPFCFFVDNISIFFKLIGDEQPEQYVSLISASIKRIRDLDISHKRIKTTLSNKKSEVMRLEDDIRCVQSELDKSSKKLIEHSSEIKALKRTCADIEKLEGIVCAREQELDILKKKAQERDEYIQKLNDELSASKDAQLQLEIKIKEEIKQQRIAESIEQAASLKPRGPKDIEEFKEFLEYNLESLGVATNAEYYFLLKEHICKILFQGKPIIICRAAGMVLMRCVANTLVGSANVDTLSFVTDISEQQIHGFLSTKNRIVCLDNFIGNYNETTLLTICDKHRNKIIFLTTVYERTLFYIPEELLKYCIYLNLNRIEGFTHDHALTEAPSTIDEIDASYPTITPDIRWSSLLKEILDELGVCSALSTYKSSLISNEASLCCLLAFDVLPFCVDVLKISPFSVSERLNKYAGDKGRCSHKGLFKRWFV</sequence>
<name>A0A840US18_9FIRM</name>
<evidence type="ECO:0000313" key="3">
    <source>
        <dbReference type="Proteomes" id="UP000559117"/>
    </source>
</evidence>
<gene>
    <name evidence="2" type="ORF">HNR32_000766</name>
</gene>
<accession>A0A840US18</accession>
<feature type="coiled-coil region" evidence="1">
    <location>
        <begin position="145"/>
        <end position="245"/>
    </location>
</feature>